<feature type="chain" id="PRO_5047333606" evidence="4">
    <location>
        <begin position="27"/>
        <end position="510"/>
    </location>
</feature>
<proteinExistence type="inferred from homology"/>
<evidence type="ECO:0000256" key="4">
    <source>
        <dbReference type="SAM" id="SignalP"/>
    </source>
</evidence>
<dbReference type="InterPro" id="IPR029058">
    <property type="entry name" value="AB_hydrolase_fold"/>
</dbReference>
<evidence type="ECO:0000259" key="6">
    <source>
        <dbReference type="Pfam" id="PF08386"/>
    </source>
</evidence>
<dbReference type="PANTHER" id="PTHR43248">
    <property type="entry name" value="2-SUCCINYL-6-HYDROXY-2,4-CYCLOHEXADIENE-1-CARBOXYLATE SYNTHASE"/>
    <property type="match status" value="1"/>
</dbReference>
<evidence type="ECO:0000256" key="2">
    <source>
        <dbReference type="ARBA" id="ARBA00022729"/>
    </source>
</evidence>
<keyword evidence="2 4" id="KW-0732">Signal</keyword>
<evidence type="ECO:0000313" key="8">
    <source>
        <dbReference type="Proteomes" id="UP001151002"/>
    </source>
</evidence>
<name>A0ABT4AS71_9ACTN</name>
<keyword evidence="8" id="KW-1185">Reference proteome</keyword>
<evidence type="ECO:0000259" key="5">
    <source>
        <dbReference type="Pfam" id="PF00561"/>
    </source>
</evidence>
<dbReference type="GO" id="GO:0016787">
    <property type="term" value="F:hydrolase activity"/>
    <property type="evidence" value="ECO:0007669"/>
    <property type="project" value="UniProtKB-KW"/>
</dbReference>
<comment type="caution">
    <text evidence="7">The sequence shown here is derived from an EMBL/GenBank/DDBJ whole genome shotgun (WGS) entry which is preliminary data.</text>
</comment>
<comment type="similarity">
    <text evidence="1">Belongs to the peptidase S33 family.</text>
</comment>
<feature type="domain" description="AB hydrolase-1" evidence="5">
    <location>
        <begin position="90"/>
        <end position="354"/>
    </location>
</feature>
<feature type="domain" description="Peptidase S33 tripeptidyl aminopeptidase-like C-terminal" evidence="6">
    <location>
        <begin position="391"/>
        <end position="492"/>
    </location>
</feature>
<keyword evidence="3 7" id="KW-0378">Hydrolase</keyword>
<organism evidence="7 8">
    <name type="scientific">Paractinoplanes pyxinae</name>
    <dbReference type="NCBI Taxonomy" id="2997416"/>
    <lineage>
        <taxon>Bacteria</taxon>
        <taxon>Bacillati</taxon>
        <taxon>Actinomycetota</taxon>
        <taxon>Actinomycetes</taxon>
        <taxon>Micromonosporales</taxon>
        <taxon>Micromonosporaceae</taxon>
        <taxon>Paractinoplanes</taxon>
    </lineage>
</organism>
<reference evidence="7" key="1">
    <citation type="submission" date="2022-11" db="EMBL/GenBank/DDBJ databases">
        <authorList>
            <person name="Somphong A."/>
            <person name="Phongsopitanun W."/>
        </authorList>
    </citation>
    <scope>NUCLEOTIDE SEQUENCE</scope>
    <source>
        <strain evidence="7">Pm04-4</strain>
    </source>
</reference>
<dbReference type="InterPro" id="IPR000073">
    <property type="entry name" value="AB_hydrolase_1"/>
</dbReference>
<dbReference type="Pfam" id="PF00561">
    <property type="entry name" value="Abhydrolase_1"/>
    <property type="match status" value="1"/>
</dbReference>
<dbReference type="Gene3D" id="3.40.50.1820">
    <property type="entry name" value="alpha/beta hydrolase"/>
    <property type="match status" value="1"/>
</dbReference>
<evidence type="ECO:0000256" key="3">
    <source>
        <dbReference type="ARBA" id="ARBA00022801"/>
    </source>
</evidence>
<dbReference type="RefSeq" id="WP_267560325.1">
    <property type="nucleotide sequence ID" value="NZ_JAPNTZ010000001.1"/>
</dbReference>
<dbReference type="InterPro" id="IPR013595">
    <property type="entry name" value="Pept_S33_TAP-like_C"/>
</dbReference>
<evidence type="ECO:0000313" key="7">
    <source>
        <dbReference type="EMBL" id="MCY1136570.1"/>
    </source>
</evidence>
<protein>
    <submittedName>
        <fullName evidence="7">Alpha/beta fold hydrolase</fullName>
    </submittedName>
</protein>
<evidence type="ECO:0000256" key="1">
    <source>
        <dbReference type="ARBA" id="ARBA00010088"/>
    </source>
</evidence>
<dbReference type="SUPFAM" id="SSF53474">
    <property type="entry name" value="alpha/beta-Hydrolases"/>
    <property type="match status" value="1"/>
</dbReference>
<feature type="signal peptide" evidence="4">
    <location>
        <begin position="1"/>
        <end position="26"/>
    </location>
</feature>
<gene>
    <name evidence="7" type="ORF">OWR29_01065</name>
</gene>
<dbReference type="EMBL" id="JAPNTZ010000001">
    <property type="protein sequence ID" value="MCY1136570.1"/>
    <property type="molecule type" value="Genomic_DNA"/>
</dbReference>
<dbReference type="Proteomes" id="UP001151002">
    <property type="component" value="Unassembled WGS sequence"/>
</dbReference>
<dbReference type="InterPro" id="IPR051601">
    <property type="entry name" value="Serine_prot/Carboxylest_S33"/>
</dbReference>
<dbReference type="Pfam" id="PF08386">
    <property type="entry name" value="Abhydrolase_4"/>
    <property type="match status" value="1"/>
</dbReference>
<dbReference type="PANTHER" id="PTHR43248:SF29">
    <property type="entry name" value="TRIPEPTIDYL AMINOPEPTIDASE"/>
    <property type="match status" value="1"/>
</dbReference>
<sequence>MKRKQGAVILGTVLAAVVGLAGSVAAAPVGRSAAAAPVWGACPEPIAKAAPGLQCATVKVPLDYRKPTGKTIDLKVSRVASPNPQKRRGVLFLNPGGPGISALTMPFDLTQIGLPYSVQEKYDLIGMDTRGVGYSSPVDCKFTAAQGYAGNIPLWAENAARVAEDAKAAKAVADQCAANDKYGLLPHITTANTARDLDRIRAALGEKKASFFGASYGSALGAAYASMFPGTTDRVIIDSNTGDTALTRTVMRRFGLGAEQAFPGFARWVAARHGAYGLGRTPAEVRKTYFAIAGRLDKKPVAGFDGRLFRLLTFGSLYGETSYGKLASLWQSMRNPAAPAGPTDVRATPEPTVPESNFFSAFLAVTCGDSKWPSDVRTYQRSVAEDRQKYPIFGAASANITPCAFWTARAAEPQVAINDNGPANIVIMQNRRDVATPLVGGQIFRTKFAHRSRLVTVDDNQHGVYVYGGNACALTVGTAWLVDGKFPKDTDCAASPAAGPAGTLRGFGQR</sequence>
<accession>A0ABT4AS71</accession>